<dbReference type="EMBL" id="JAUTXU010000172">
    <property type="protein sequence ID" value="KAK3701552.1"/>
    <property type="molecule type" value="Genomic_DNA"/>
</dbReference>
<reference evidence="1" key="1">
    <citation type="submission" date="2023-07" db="EMBL/GenBank/DDBJ databases">
        <title>Black Yeasts Isolated from many extreme environments.</title>
        <authorList>
            <person name="Coleine C."/>
            <person name="Stajich J.E."/>
            <person name="Selbmann L."/>
        </authorList>
    </citation>
    <scope>NUCLEOTIDE SEQUENCE</scope>
    <source>
        <strain evidence="1">CCFEE 5714</strain>
    </source>
</reference>
<gene>
    <name evidence="1" type="ORF">LTR37_015406</name>
</gene>
<name>A0ACC3MQP8_9PEZI</name>
<keyword evidence="2" id="KW-1185">Reference proteome</keyword>
<protein>
    <submittedName>
        <fullName evidence="1">Uncharacterized protein</fullName>
    </submittedName>
</protein>
<evidence type="ECO:0000313" key="1">
    <source>
        <dbReference type="EMBL" id="KAK3701552.1"/>
    </source>
</evidence>
<accession>A0ACC3MQP8</accession>
<organism evidence="1 2">
    <name type="scientific">Vermiconidia calcicola</name>
    <dbReference type="NCBI Taxonomy" id="1690605"/>
    <lineage>
        <taxon>Eukaryota</taxon>
        <taxon>Fungi</taxon>
        <taxon>Dikarya</taxon>
        <taxon>Ascomycota</taxon>
        <taxon>Pezizomycotina</taxon>
        <taxon>Dothideomycetes</taxon>
        <taxon>Dothideomycetidae</taxon>
        <taxon>Mycosphaerellales</taxon>
        <taxon>Extremaceae</taxon>
        <taxon>Vermiconidia</taxon>
    </lineage>
</organism>
<comment type="caution">
    <text evidence="1">The sequence shown here is derived from an EMBL/GenBank/DDBJ whole genome shotgun (WGS) entry which is preliminary data.</text>
</comment>
<dbReference type="Proteomes" id="UP001281147">
    <property type="component" value="Unassembled WGS sequence"/>
</dbReference>
<proteinExistence type="predicted"/>
<sequence length="254" mass="28983">MKAAFEILGIPTAHWVTMGENPPDMSMWLEAFAAKFDPDSSIQAFGRAEFDQLLGHWGATTDQPAALFAEELVQAYPEAKVVLVERDIDRWYKSYSECVIDGANNPFIPLATKIDRRIIGRMGELTDLIVKYCFNVHEPRARGLMNNPEFFSQWRANAKRTYLEHNKMVKQVTPKDRLLTFKLEDGWEPLCRFLGKPVPEVPFPRVNETEAVKEKISLYVMQSYKRGAVNFAKQAIPVVIAIVAAAIWWNYRGG</sequence>
<evidence type="ECO:0000313" key="2">
    <source>
        <dbReference type="Proteomes" id="UP001281147"/>
    </source>
</evidence>